<dbReference type="InterPro" id="IPR001731">
    <property type="entry name" value="ALAD"/>
</dbReference>
<dbReference type="OrthoDB" id="9805001at2"/>
<dbReference type="EC" id="4.2.1.24" evidence="3 11"/>
<evidence type="ECO:0000256" key="7">
    <source>
        <dbReference type="ARBA" id="ARBA00023244"/>
    </source>
</evidence>
<proteinExistence type="inferred from homology"/>
<evidence type="ECO:0000256" key="4">
    <source>
        <dbReference type="ARBA" id="ARBA00020771"/>
    </source>
</evidence>
<name>A0A3M0A2M9_9FLAO</name>
<evidence type="ECO:0000256" key="1">
    <source>
        <dbReference type="ARBA" id="ARBA00004694"/>
    </source>
</evidence>
<reference evidence="13 14" key="1">
    <citation type="submission" date="2018-10" db="EMBL/GenBank/DDBJ databases">
        <title>Genomic Encyclopedia of Archaeal and Bacterial Type Strains, Phase II (KMG-II): from individual species to whole genera.</title>
        <authorList>
            <person name="Goeker M."/>
        </authorList>
    </citation>
    <scope>NUCLEOTIDE SEQUENCE [LARGE SCALE GENOMIC DNA]</scope>
    <source>
        <strain evidence="13 14">DSM 19727</strain>
    </source>
</reference>
<keyword evidence="5" id="KW-0350">Heme biosynthesis</keyword>
<dbReference type="SUPFAM" id="SSF51569">
    <property type="entry name" value="Aldolase"/>
    <property type="match status" value="1"/>
</dbReference>
<evidence type="ECO:0000256" key="10">
    <source>
        <dbReference type="PIRSR" id="PIRSR001415-5"/>
    </source>
</evidence>
<organism evidence="13 14">
    <name type="scientific">Flavobacterium weaverense</name>
    <dbReference type="NCBI Taxonomy" id="271156"/>
    <lineage>
        <taxon>Bacteria</taxon>
        <taxon>Pseudomonadati</taxon>
        <taxon>Bacteroidota</taxon>
        <taxon>Flavobacteriia</taxon>
        <taxon>Flavobacteriales</taxon>
        <taxon>Flavobacteriaceae</taxon>
        <taxon>Flavobacterium</taxon>
    </lineage>
</organism>
<evidence type="ECO:0000256" key="2">
    <source>
        <dbReference type="ARBA" id="ARBA00008055"/>
    </source>
</evidence>
<dbReference type="InterPro" id="IPR013785">
    <property type="entry name" value="Aldolase_TIM"/>
</dbReference>
<evidence type="ECO:0000256" key="8">
    <source>
        <dbReference type="ARBA" id="ARBA00047651"/>
    </source>
</evidence>
<comment type="catalytic activity">
    <reaction evidence="8 11">
        <text>2 5-aminolevulinate = porphobilinogen + 2 H2O + H(+)</text>
        <dbReference type="Rhea" id="RHEA:24064"/>
        <dbReference type="ChEBI" id="CHEBI:15377"/>
        <dbReference type="ChEBI" id="CHEBI:15378"/>
        <dbReference type="ChEBI" id="CHEBI:58126"/>
        <dbReference type="ChEBI" id="CHEBI:356416"/>
        <dbReference type="EC" id="4.2.1.24"/>
    </reaction>
</comment>
<comment type="caution">
    <text evidence="13">The sequence shown here is derived from an EMBL/GenBank/DDBJ whole genome shotgun (WGS) entry which is preliminary data.</text>
</comment>
<evidence type="ECO:0000313" key="14">
    <source>
        <dbReference type="Proteomes" id="UP000280368"/>
    </source>
</evidence>
<comment type="subunit">
    <text evidence="11">Homooctamer.</text>
</comment>
<feature type="active site" description="Schiff-base intermediate with substrate" evidence="9">
    <location>
        <position position="196"/>
    </location>
</feature>
<gene>
    <name evidence="13" type="ORF">BC961_0939</name>
</gene>
<dbReference type="Gene3D" id="3.20.20.70">
    <property type="entry name" value="Aldolase class I"/>
    <property type="match status" value="1"/>
</dbReference>
<dbReference type="PRINTS" id="PR00144">
    <property type="entry name" value="DALDHYDRTASE"/>
</dbReference>
<evidence type="ECO:0000256" key="6">
    <source>
        <dbReference type="ARBA" id="ARBA00023239"/>
    </source>
</evidence>
<dbReference type="EMBL" id="REFH01000008">
    <property type="protein sequence ID" value="RMA76958.1"/>
    <property type="molecule type" value="Genomic_DNA"/>
</dbReference>
<dbReference type="UniPathway" id="UPA00251">
    <property type="reaction ID" value="UER00318"/>
</dbReference>
<keyword evidence="6 11" id="KW-0456">Lyase</keyword>
<feature type="binding site" evidence="10">
    <location>
        <position position="240"/>
    </location>
    <ligand>
        <name>Mg(2+)</name>
        <dbReference type="ChEBI" id="CHEBI:18420"/>
    </ligand>
</feature>
<dbReference type="GO" id="GO:0005829">
    <property type="term" value="C:cytosol"/>
    <property type="evidence" value="ECO:0007669"/>
    <property type="project" value="TreeGrafter"/>
</dbReference>
<keyword evidence="10" id="KW-0460">Magnesium</keyword>
<evidence type="ECO:0000256" key="5">
    <source>
        <dbReference type="ARBA" id="ARBA00023133"/>
    </source>
</evidence>
<keyword evidence="14" id="KW-1185">Reference proteome</keyword>
<dbReference type="RefSeq" id="WP_121924667.1">
    <property type="nucleotide sequence ID" value="NZ_CBCSGA010000006.1"/>
</dbReference>
<evidence type="ECO:0000313" key="13">
    <source>
        <dbReference type="EMBL" id="RMA76958.1"/>
    </source>
</evidence>
<comment type="pathway">
    <text evidence="1">Porphyrin-containing compound metabolism; protoporphyrin-IX biosynthesis; coproporphyrinogen-III from 5-aminolevulinate: step 1/4.</text>
</comment>
<dbReference type="PROSITE" id="PS00169">
    <property type="entry name" value="D_ALA_DEHYDRATASE"/>
    <property type="match status" value="1"/>
</dbReference>
<dbReference type="SMART" id="SM01004">
    <property type="entry name" value="ALAD"/>
    <property type="match status" value="1"/>
</dbReference>
<dbReference type="PANTHER" id="PTHR11458:SF0">
    <property type="entry name" value="DELTA-AMINOLEVULINIC ACID DEHYDRATASE"/>
    <property type="match status" value="1"/>
</dbReference>
<dbReference type="GO" id="GO:0004655">
    <property type="term" value="F:porphobilinogen synthase activity"/>
    <property type="evidence" value="ECO:0007669"/>
    <property type="project" value="UniProtKB-EC"/>
</dbReference>
<dbReference type="Pfam" id="PF00490">
    <property type="entry name" value="ALAD"/>
    <property type="match status" value="1"/>
</dbReference>
<dbReference type="GO" id="GO:0006782">
    <property type="term" value="P:protoporphyrinogen IX biosynthetic process"/>
    <property type="evidence" value="ECO:0007669"/>
    <property type="project" value="UniProtKB-UniPathway"/>
</dbReference>
<dbReference type="CDD" id="cd04823">
    <property type="entry name" value="ALAD_PBGS_aspartate_rich"/>
    <property type="match status" value="1"/>
</dbReference>
<comment type="similarity">
    <text evidence="2 12">Belongs to the ALAD family.</text>
</comment>
<evidence type="ECO:0000256" key="12">
    <source>
        <dbReference type="RuleBase" id="RU004161"/>
    </source>
</evidence>
<feature type="active site" description="Schiff-base intermediate with substrate" evidence="9">
    <location>
        <position position="255"/>
    </location>
</feature>
<accession>A0A3M0A2M9</accession>
<dbReference type="Proteomes" id="UP000280368">
    <property type="component" value="Unassembled WGS sequence"/>
</dbReference>
<evidence type="ECO:0000256" key="3">
    <source>
        <dbReference type="ARBA" id="ARBA00012053"/>
    </source>
</evidence>
<dbReference type="AlphaFoldDB" id="A0A3M0A2M9"/>
<dbReference type="PANTHER" id="PTHR11458">
    <property type="entry name" value="DELTA-AMINOLEVULINIC ACID DEHYDRATASE"/>
    <property type="match status" value="1"/>
</dbReference>
<evidence type="ECO:0000256" key="9">
    <source>
        <dbReference type="PIRSR" id="PIRSR001415-1"/>
    </source>
</evidence>
<dbReference type="NCBIfam" id="NF006762">
    <property type="entry name" value="PRK09283.1"/>
    <property type="match status" value="1"/>
</dbReference>
<dbReference type="GO" id="GO:0008270">
    <property type="term" value="F:zinc ion binding"/>
    <property type="evidence" value="ECO:0007669"/>
    <property type="project" value="TreeGrafter"/>
</dbReference>
<dbReference type="InterPro" id="IPR030656">
    <property type="entry name" value="ALAD_AS"/>
</dbReference>
<dbReference type="FunFam" id="3.20.20.70:FF:000019">
    <property type="entry name" value="Delta-aminolevulinic acid dehydratase"/>
    <property type="match status" value="1"/>
</dbReference>
<protein>
    <recommendedName>
        <fullName evidence="4 11">Delta-aminolevulinic acid dehydratase</fullName>
        <ecNumber evidence="3 11">4.2.1.24</ecNumber>
    </recommendedName>
</protein>
<sequence>MFPLQRGRRLRVNESIRSLVRETTLSPSDFMFPMFIAEGENYKVEISSMPGIYRRSVDLTVSEVKELFELGIRAVNIYVKVDESLKDNTGKEAWNPEGLMQRAIKEIKVACPEMIVMPDVALDPYSIYGHDGIIANGDIENDSTNDALVKMAVSHAQAGADFVAPSDMMDGRVLRLRQGLDAAGFQNVGIMSYSAKYASAFYGPFRDALDSAPREADVVVPQDKKTYQMDYANRLEAIKEALWDVEEGADMVMVKPGIAYLDIVREVKNAVNVPVTVFHVSGEYAMIKAAAERGWLDHDKIMMEQLMCIKRAGASLISTYFAKEAAILLQKS</sequence>
<keyword evidence="7 11" id="KW-0627">Porphyrin biosynthesis</keyword>
<evidence type="ECO:0000256" key="11">
    <source>
        <dbReference type="RuleBase" id="RU000515"/>
    </source>
</evidence>
<dbReference type="PIRSF" id="PIRSF001415">
    <property type="entry name" value="Porphbilin_synth"/>
    <property type="match status" value="1"/>
</dbReference>
<keyword evidence="10" id="KW-0479">Metal-binding</keyword>